<organism evidence="2 3">
    <name type="scientific">Marasmius crinis-equi</name>
    <dbReference type="NCBI Taxonomy" id="585013"/>
    <lineage>
        <taxon>Eukaryota</taxon>
        <taxon>Fungi</taxon>
        <taxon>Dikarya</taxon>
        <taxon>Basidiomycota</taxon>
        <taxon>Agaricomycotina</taxon>
        <taxon>Agaricomycetes</taxon>
        <taxon>Agaricomycetidae</taxon>
        <taxon>Agaricales</taxon>
        <taxon>Marasmiineae</taxon>
        <taxon>Marasmiaceae</taxon>
        <taxon>Marasmius</taxon>
    </lineage>
</organism>
<dbReference type="Pfam" id="PF12937">
    <property type="entry name" value="F-box-like"/>
    <property type="match status" value="1"/>
</dbReference>
<evidence type="ECO:0000259" key="1">
    <source>
        <dbReference type="PROSITE" id="PS50181"/>
    </source>
</evidence>
<dbReference type="Gene3D" id="1.20.1280.50">
    <property type="match status" value="1"/>
</dbReference>
<dbReference type="InterPro" id="IPR001810">
    <property type="entry name" value="F-box_dom"/>
</dbReference>
<keyword evidence="3" id="KW-1185">Reference proteome</keyword>
<gene>
    <name evidence="2" type="ORF">V5O48_001936</name>
</gene>
<name>A0ABR3FXL3_9AGAR</name>
<protein>
    <recommendedName>
        <fullName evidence="1">F-box domain-containing protein</fullName>
    </recommendedName>
</protein>
<accession>A0ABR3FXL3</accession>
<evidence type="ECO:0000313" key="2">
    <source>
        <dbReference type="EMBL" id="KAL0580077.1"/>
    </source>
</evidence>
<dbReference type="PROSITE" id="PS50181">
    <property type="entry name" value="FBOX"/>
    <property type="match status" value="1"/>
</dbReference>
<comment type="caution">
    <text evidence="2">The sequence shown here is derived from an EMBL/GenBank/DDBJ whole genome shotgun (WGS) entry which is preliminary data.</text>
</comment>
<dbReference type="Proteomes" id="UP001465976">
    <property type="component" value="Unassembled WGS sequence"/>
</dbReference>
<reference evidence="2 3" key="1">
    <citation type="submission" date="2024-02" db="EMBL/GenBank/DDBJ databases">
        <title>A draft genome for the cacao thread blight pathogen Marasmius crinis-equi.</title>
        <authorList>
            <person name="Cohen S.P."/>
            <person name="Baruah I.K."/>
            <person name="Amoako-Attah I."/>
            <person name="Bukari Y."/>
            <person name="Meinhardt L.W."/>
            <person name="Bailey B.A."/>
        </authorList>
    </citation>
    <scope>NUCLEOTIDE SEQUENCE [LARGE SCALE GENOMIC DNA]</scope>
    <source>
        <strain evidence="2 3">GH-76</strain>
    </source>
</reference>
<dbReference type="SUPFAM" id="SSF81383">
    <property type="entry name" value="F-box domain"/>
    <property type="match status" value="1"/>
</dbReference>
<dbReference type="SMART" id="SM00256">
    <property type="entry name" value="FBOX"/>
    <property type="match status" value="1"/>
</dbReference>
<evidence type="ECO:0000313" key="3">
    <source>
        <dbReference type="Proteomes" id="UP001465976"/>
    </source>
</evidence>
<dbReference type="InterPro" id="IPR036047">
    <property type="entry name" value="F-box-like_dom_sf"/>
</dbReference>
<sequence>MSTLESLPVELISDILSELDIEALIIVSQLSRRLHAIVSSSLNPWRKPIKQLLVEERYQALKNLSLRRTVPRQNWIEILTLAPPSFILFDATLPNLKEEEWRECFCLRFLPSWRRWSSQESSWKAAFMQVLYRVWHRSRTSCTVDESWTKYIVLHRKGHANLLEGSTRNFNPIAIFDHMKLENNLMHLDTRVRLVVQLKDARVIAFGVLNKGLRNPLTLNPNARTFLHPPGAENLGNHTSPRESYAVADHGVYPLIPHAGNYPASVDTQVDLMQMTHPRPAPSHENYPWYTPSGSDKRWLEIEEEGLQWVGGMMIMTQLCGPRPREASETLQDLDLVTGPGRRQFASFTWSDLQAIAPWMEEVIKRRIDGPGLGN</sequence>
<proteinExistence type="predicted"/>
<dbReference type="EMBL" id="JBAHYK010000040">
    <property type="protein sequence ID" value="KAL0580077.1"/>
    <property type="molecule type" value="Genomic_DNA"/>
</dbReference>
<feature type="domain" description="F-box" evidence="1">
    <location>
        <begin position="1"/>
        <end position="48"/>
    </location>
</feature>